<evidence type="ECO:0000256" key="12">
    <source>
        <dbReference type="ARBA" id="ARBA00024779"/>
    </source>
</evidence>
<evidence type="ECO:0000256" key="1">
    <source>
        <dbReference type="ARBA" id="ARBA00004496"/>
    </source>
</evidence>
<evidence type="ECO:0000313" key="19">
    <source>
        <dbReference type="Proteomes" id="UP000473014"/>
    </source>
</evidence>
<keyword evidence="4 14" id="KW-0436">Ligase</keyword>
<evidence type="ECO:0000256" key="14">
    <source>
        <dbReference type="HAMAP-Rule" id="MF_00036"/>
    </source>
</evidence>
<dbReference type="EMBL" id="WIXO01000001">
    <property type="protein sequence ID" value="MTE18188.1"/>
    <property type="molecule type" value="Genomic_DNA"/>
</dbReference>
<dbReference type="InterPro" id="IPR018165">
    <property type="entry name" value="Ala-tRNA-synth_IIc_core"/>
</dbReference>
<dbReference type="RefSeq" id="WP_155069904.1">
    <property type="nucleotide sequence ID" value="NZ_WIXO01000001.1"/>
</dbReference>
<dbReference type="InterPro" id="IPR012947">
    <property type="entry name" value="tRNA_SAD"/>
</dbReference>
<feature type="compositionally biased region" description="Gly residues" evidence="16">
    <location>
        <begin position="852"/>
        <end position="868"/>
    </location>
</feature>
<dbReference type="SUPFAM" id="SSF50447">
    <property type="entry name" value="Translation proteins"/>
    <property type="match status" value="1"/>
</dbReference>
<accession>A0A6G2B7E6</accession>
<dbReference type="EC" id="6.1.1.7" evidence="14"/>
<dbReference type="InterPro" id="IPR050058">
    <property type="entry name" value="Ala-tRNA_ligase"/>
</dbReference>
<dbReference type="InterPro" id="IPR045864">
    <property type="entry name" value="aa-tRNA-synth_II/BPL/LPL"/>
</dbReference>
<evidence type="ECO:0000256" key="8">
    <source>
        <dbReference type="ARBA" id="ARBA00022840"/>
    </source>
</evidence>
<evidence type="ECO:0000256" key="13">
    <source>
        <dbReference type="ARBA" id="ARBA00048300"/>
    </source>
</evidence>
<evidence type="ECO:0000256" key="4">
    <source>
        <dbReference type="ARBA" id="ARBA00022598"/>
    </source>
</evidence>
<evidence type="ECO:0000256" key="7">
    <source>
        <dbReference type="ARBA" id="ARBA00022833"/>
    </source>
</evidence>
<dbReference type="GO" id="GO:0008270">
    <property type="term" value="F:zinc ion binding"/>
    <property type="evidence" value="ECO:0007669"/>
    <property type="project" value="UniProtKB-UniRule"/>
</dbReference>
<dbReference type="Pfam" id="PF07973">
    <property type="entry name" value="tRNA_SAD"/>
    <property type="match status" value="1"/>
</dbReference>
<dbReference type="GO" id="GO:0005829">
    <property type="term" value="C:cytosol"/>
    <property type="evidence" value="ECO:0007669"/>
    <property type="project" value="TreeGrafter"/>
</dbReference>
<evidence type="ECO:0000259" key="17">
    <source>
        <dbReference type="PROSITE" id="PS50860"/>
    </source>
</evidence>
<dbReference type="GO" id="GO:0006419">
    <property type="term" value="P:alanyl-tRNA aminoacylation"/>
    <property type="evidence" value="ECO:0007669"/>
    <property type="project" value="UniProtKB-UniRule"/>
</dbReference>
<dbReference type="NCBIfam" id="TIGR00344">
    <property type="entry name" value="alaS"/>
    <property type="match status" value="1"/>
</dbReference>
<feature type="coiled-coil region" evidence="15">
    <location>
        <begin position="740"/>
        <end position="767"/>
    </location>
</feature>
<evidence type="ECO:0000256" key="10">
    <source>
        <dbReference type="ARBA" id="ARBA00022917"/>
    </source>
</evidence>
<dbReference type="SUPFAM" id="SSF55186">
    <property type="entry name" value="ThrRS/AlaRS common domain"/>
    <property type="match status" value="1"/>
</dbReference>
<keyword evidence="8 14" id="KW-0067">ATP-binding</keyword>
<feature type="region of interest" description="Disordered" evidence="16">
    <location>
        <begin position="852"/>
        <end position="871"/>
    </location>
</feature>
<organism evidence="18 19">
    <name type="scientific">Streptomyces taklimakanensis</name>
    <dbReference type="NCBI Taxonomy" id="2569853"/>
    <lineage>
        <taxon>Bacteria</taxon>
        <taxon>Bacillati</taxon>
        <taxon>Actinomycetota</taxon>
        <taxon>Actinomycetes</taxon>
        <taxon>Kitasatosporales</taxon>
        <taxon>Streptomycetaceae</taxon>
        <taxon>Streptomyces</taxon>
    </lineage>
</organism>
<keyword evidence="5 14" id="KW-0479">Metal-binding</keyword>
<dbReference type="Gene3D" id="2.40.30.130">
    <property type="match status" value="1"/>
</dbReference>
<dbReference type="InterPro" id="IPR002318">
    <property type="entry name" value="Ala-tRNA-lgiase_IIc"/>
</dbReference>
<dbReference type="SUPFAM" id="SSF55681">
    <property type="entry name" value="Class II aaRS and biotin synthetases"/>
    <property type="match status" value="1"/>
</dbReference>
<comment type="caution">
    <text evidence="18">The sequence shown here is derived from an EMBL/GenBank/DDBJ whole genome shotgun (WGS) entry which is preliminary data.</text>
</comment>
<keyword evidence="7 14" id="KW-0862">Zinc</keyword>
<dbReference type="InterPro" id="IPR018163">
    <property type="entry name" value="Thr/Ala-tRNA-synth_IIc_edit"/>
</dbReference>
<comment type="similarity">
    <text evidence="2 14">Belongs to the class-II aminoacyl-tRNA synthetase family.</text>
</comment>
<evidence type="ECO:0000256" key="11">
    <source>
        <dbReference type="ARBA" id="ARBA00023146"/>
    </source>
</evidence>
<dbReference type="InterPro" id="IPR023033">
    <property type="entry name" value="Ala_tRNA_ligase_euk/bac"/>
</dbReference>
<comment type="subcellular location">
    <subcellularLocation>
        <location evidence="1 14">Cytoplasm</location>
    </subcellularLocation>
</comment>
<keyword evidence="11 14" id="KW-0030">Aminoacyl-tRNA synthetase</keyword>
<feature type="binding site" evidence="14">
    <location>
        <position position="572"/>
    </location>
    <ligand>
        <name>Zn(2+)</name>
        <dbReference type="ChEBI" id="CHEBI:29105"/>
    </ligand>
</feature>
<proteinExistence type="inferred from homology"/>
<comment type="function">
    <text evidence="12 14">Catalyzes the attachment of alanine to tRNA(Ala) in a two-step reaction: alanine is first activated by ATP to form Ala-AMP and then transferred to the acceptor end of tRNA(Ala). Also edits incorrectly charged Ser-tRNA(Ala) and Gly-tRNA(Ala) via its editing domain.</text>
</comment>
<evidence type="ECO:0000256" key="3">
    <source>
        <dbReference type="ARBA" id="ARBA00022555"/>
    </source>
</evidence>
<dbReference type="PROSITE" id="PS50860">
    <property type="entry name" value="AA_TRNA_LIGASE_II_ALA"/>
    <property type="match status" value="1"/>
</dbReference>
<evidence type="ECO:0000256" key="5">
    <source>
        <dbReference type="ARBA" id="ARBA00022723"/>
    </source>
</evidence>
<dbReference type="InterPro" id="IPR009000">
    <property type="entry name" value="Transl_B-barrel_sf"/>
</dbReference>
<evidence type="ECO:0000256" key="2">
    <source>
        <dbReference type="ARBA" id="ARBA00008226"/>
    </source>
</evidence>
<keyword evidence="10 14" id="KW-0648">Protein biosynthesis</keyword>
<keyword evidence="15" id="KW-0175">Coiled coil</keyword>
<dbReference type="GO" id="GO:0002161">
    <property type="term" value="F:aminoacyl-tRNA deacylase activity"/>
    <property type="evidence" value="ECO:0007669"/>
    <property type="project" value="TreeGrafter"/>
</dbReference>
<dbReference type="InterPro" id="IPR003156">
    <property type="entry name" value="DHHA1_dom"/>
</dbReference>
<feature type="domain" description="Alanyl-transfer RNA synthetases family profile" evidence="17">
    <location>
        <begin position="1"/>
        <end position="717"/>
    </location>
</feature>
<dbReference type="InterPro" id="IPR018162">
    <property type="entry name" value="Ala-tRNA-ligase_IIc_anticod-bd"/>
</dbReference>
<dbReference type="PANTHER" id="PTHR11777">
    <property type="entry name" value="ALANYL-TRNA SYNTHETASE"/>
    <property type="match status" value="1"/>
</dbReference>
<dbReference type="Gene3D" id="3.10.310.40">
    <property type="match status" value="1"/>
</dbReference>
<dbReference type="PANTHER" id="PTHR11777:SF9">
    <property type="entry name" value="ALANINE--TRNA LIGASE, CYTOPLASMIC"/>
    <property type="match status" value="1"/>
</dbReference>
<dbReference type="FunFam" id="3.30.930.10:FF:000004">
    <property type="entry name" value="Alanine--tRNA ligase"/>
    <property type="match status" value="1"/>
</dbReference>
<dbReference type="Pfam" id="PF01411">
    <property type="entry name" value="tRNA-synt_2c"/>
    <property type="match status" value="1"/>
</dbReference>
<dbReference type="SUPFAM" id="SSF101353">
    <property type="entry name" value="Putative anticodon-binding domain of alanyl-tRNA synthetase (AlaRS)"/>
    <property type="match status" value="1"/>
</dbReference>
<protein>
    <recommendedName>
        <fullName evidence="14">Alanine--tRNA ligase</fullName>
        <ecNumber evidence="14">6.1.1.7</ecNumber>
    </recommendedName>
    <alternativeName>
        <fullName evidence="14">Alanyl-tRNA synthetase</fullName>
        <shortName evidence="14">AlaRS</shortName>
    </alternativeName>
</protein>
<evidence type="ECO:0000313" key="18">
    <source>
        <dbReference type="EMBL" id="MTE18188.1"/>
    </source>
</evidence>
<dbReference type="FunFam" id="3.30.54.20:FF:000001">
    <property type="entry name" value="Alanine--tRNA ligase"/>
    <property type="match status" value="1"/>
</dbReference>
<comment type="cofactor">
    <cofactor evidence="14">
        <name>Zn(2+)</name>
        <dbReference type="ChEBI" id="CHEBI:29105"/>
    </cofactor>
    <text evidence="14">Binds 1 zinc ion per subunit.</text>
</comment>
<comment type="catalytic activity">
    <reaction evidence="13 14">
        <text>tRNA(Ala) + L-alanine + ATP = L-alanyl-tRNA(Ala) + AMP + diphosphate</text>
        <dbReference type="Rhea" id="RHEA:12540"/>
        <dbReference type="Rhea" id="RHEA-COMP:9657"/>
        <dbReference type="Rhea" id="RHEA-COMP:9923"/>
        <dbReference type="ChEBI" id="CHEBI:30616"/>
        <dbReference type="ChEBI" id="CHEBI:33019"/>
        <dbReference type="ChEBI" id="CHEBI:57972"/>
        <dbReference type="ChEBI" id="CHEBI:78442"/>
        <dbReference type="ChEBI" id="CHEBI:78497"/>
        <dbReference type="ChEBI" id="CHEBI:456215"/>
        <dbReference type="EC" id="6.1.1.7"/>
    </reaction>
</comment>
<dbReference type="AlphaFoldDB" id="A0A6G2B7E6"/>
<reference evidence="18 19" key="1">
    <citation type="submission" date="2019-11" db="EMBL/GenBank/DDBJ databases">
        <authorList>
            <person name="Yuan L."/>
        </authorList>
    </citation>
    <scope>NUCLEOTIDE SEQUENCE [LARGE SCALE GENOMIC DNA]</scope>
    <source>
        <strain evidence="18 19">TRM43335</strain>
    </source>
</reference>
<dbReference type="Gene3D" id="3.30.54.20">
    <property type="match status" value="1"/>
</dbReference>
<feature type="binding site" evidence="14">
    <location>
        <position position="576"/>
    </location>
    <ligand>
        <name>Zn(2+)</name>
        <dbReference type="ChEBI" id="CHEBI:29105"/>
    </ligand>
</feature>
<dbReference type="HAMAP" id="MF_00036_B">
    <property type="entry name" value="Ala_tRNA_synth_B"/>
    <property type="match status" value="1"/>
</dbReference>
<gene>
    <name evidence="14 18" type="primary">alaS</name>
    <name evidence="18" type="ORF">F0L17_03380</name>
</gene>
<dbReference type="FunFam" id="3.30.980.10:FF:000004">
    <property type="entry name" value="Alanine--tRNA ligase, cytoplasmic"/>
    <property type="match status" value="1"/>
</dbReference>
<evidence type="ECO:0000256" key="9">
    <source>
        <dbReference type="ARBA" id="ARBA00022884"/>
    </source>
</evidence>
<feature type="binding site" evidence="14">
    <location>
        <position position="678"/>
    </location>
    <ligand>
        <name>Zn(2+)</name>
        <dbReference type="ChEBI" id="CHEBI:29105"/>
    </ligand>
</feature>
<keyword evidence="14" id="KW-0963">Cytoplasm</keyword>
<dbReference type="PRINTS" id="PR00980">
    <property type="entry name" value="TRNASYNTHALA"/>
</dbReference>
<dbReference type="GO" id="GO:0004813">
    <property type="term" value="F:alanine-tRNA ligase activity"/>
    <property type="evidence" value="ECO:0007669"/>
    <property type="project" value="UniProtKB-UniRule"/>
</dbReference>
<dbReference type="Gene3D" id="3.30.930.10">
    <property type="entry name" value="Bira Bifunctional Protein, Domain 2"/>
    <property type="match status" value="1"/>
</dbReference>
<dbReference type="GO" id="GO:0005524">
    <property type="term" value="F:ATP binding"/>
    <property type="evidence" value="ECO:0007669"/>
    <property type="project" value="UniProtKB-UniRule"/>
</dbReference>
<keyword evidence="3 14" id="KW-0820">tRNA-binding</keyword>
<keyword evidence="9 14" id="KW-0694">RNA-binding</keyword>
<dbReference type="CDD" id="cd00673">
    <property type="entry name" value="AlaRS_core"/>
    <property type="match status" value="1"/>
</dbReference>
<keyword evidence="6 14" id="KW-0547">Nucleotide-binding</keyword>
<evidence type="ECO:0000256" key="16">
    <source>
        <dbReference type="SAM" id="MobiDB-lite"/>
    </source>
</evidence>
<name>A0A6G2B7E6_9ACTN</name>
<evidence type="ECO:0000256" key="15">
    <source>
        <dbReference type="SAM" id="Coils"/>
    </source>
</evidence>
<comment type="domain">
    <text evidence="14">Consists of three domains; the N-terminal catalytic domain, the editing domain and the C-terminal C-Ala domain. The editing domain removes incorrectly charged amino acids, while the C-Ala domain, along with tRNA(Ala), serves as a bridge to cooperatively bring together the editing and aminoacylation centers thus stimulating deacylation of misacylated tRNAs.</text>
</comment>
<dbReference type="FunFam" id="3.10.310.40:FF:000001">
    <property type="entry name" value="Alanine--tRNA ligase"/>
    <property type="match status" value="1"/>
</dbReference>
<sequence>MESAEIRRRWLRFFEERGHTVVPSASLIADDPTLLLVPAGMVPFKPYFLGEATPPYQRATSVQKCVRTPDIEEVGKTTRHGTFFQMCGNFSFGDYFKEGAAKLAWELLTTSRDEGGYGLAPERLWITVYEEDDEAERIWRDVVGVPAERIQRLGKEENYWDMGVPGPCGPCSEINYDRGPEFGVEGGPAVNDERYVEIWNLVFMQYERGPGEGKEYPILGELPSKNIDTGLGLERLAMILQGVRNMYETDTLRTVIDKAGELTGVAYGDAEDSDVSLRVVADHMRTSVMLIGDGVTPGNEGRGYVLRRIMRRAIRNMRILGAEGPVVGELVDVVIGMMGRQYPELVTDRQRVETVALAEEAAFLKTLRAGTNILDTAVTETKAAGGAVLPGEKAFLLHDTWGFPIDLTLEMAAEQGLSVDEDGFRRLMKEQRERAKADARAKKTGHADLSSYREVADTAGATVFTGYTDTEGETSVVGLLVNGLPAPAASEGDDVEVVLDRTPFYAEGGGQQPDTGRIRLDNGAVIEVRDVQQPVPGVTVHKGTVQVGEVTVGASAYAAIDVTRRRAIARAHSATHLTHQALRDALGPTAAQAGSENAPGRFRFDFGSPTAVPGTVLTDVEQKINEVLARELDVTAEVMSMDEAKRQGAIAEFGEKYGDRVRVVTIGDFSKELCGGTHVHNTAQLGLVKLLGESSIGSGVRRVEALVGVDAYTFLAREHTVVSQLTDLLKGRPEELPEKISGVLTRLKEAEKEIERFRAEKVLAAAAELASSARDVRGVAFVGGRVPDGTTADDLRRLVLDVRGRIQGGRPAVVALFTVANGRPLTVIAANDAARDRGLKAGDLVRAAAKTLGGGGGGKPDVAQGGGQNPEAIDDAVAAVERLVAESSASSASSAAS</sequence>
<dbReference type="Gene3D" id="3.30.980.10">
    <property type="entry name" value="Threonyl-trna Synthetase, Chain A, domain 2"/>
    <property type="match status" value="1"/>
</dbReference>
<dbReference type="Gene3D" id="6.10.250.550">
    <property type="match status" value="1"/>
</dbReference>
<evidence type="ECO:0000256" key="6">
    <source>
        <dbReference type="ARBA" id="ARBA00022741"/>
    </source>
</evidence>
<dbReference type="SMART" id="SM00863">
    <property type="entry name" value="tRNA_SAD"/>
    <property type="match status" value="1"/>
</dbReference>
<dbReference type="Pfam" id="PF02272">
    <property type="entry name" value="DHHA1"/>
    <property type="match status" value="1"/>
</dbReference>
<keyword evidence="19" id="KW-1185">Reference proteome</keyword>
<dbReference type="OrthoDB" id="9803884at2"/>
<feature type="binding site" evidence="14">
    <location>
        <position position="674"/>
    </location>
    <ligand>
        <name>Zn(2+)</name>
        <dbReference type="ChEBI" id="CHEBI:29105"/>
    </ligand>
</feature>
<dbReference type="InterPro" id="IPR018164">
    <property type="entry name" value="Ala-tRNA-synth_IIc_N"/>
</dbReference>
<dbReference type="FunFam" id="2.40.30.130:FF:000001">
    <property type="entry name" value="Alanine--tRNA ligase"/>
    <property type="match status" value="1"/>
</dbReference>
<dbReference type="GO" id="GO:0000049">
    <property type="term" value="F:tRNA binding"/>
    <property type="evidence" value="ECO:0007669"/>
    <property type="project" value="UniProtKB-KW"/>
</dbReference>
<dbReference type="Proteomes" id="UP000473014">
    <property type="component" value="Unassembled WGS sequence"/>
</dbReference>